<evidence type="ECO:0000313" key="14">
    <source>
        <dbReference type="Proteomes" id="UP000664405"/>
    </source>
</evidence>
<dbReference type="InterPro" id="IPR055262">
    <property type="entry name" value="GGT_CS"/>
</dbReference>
<evidence type="ECO:0000256" key="1">
    <source>
        <dbReference type="ARBA" id="ARBA00001049"/>
    </source>
</evidence>
<keyword evidence="11" id="KW-0317">Glutathione biosynthesis</keyword>
<keyword evidence="6 11" id="KW-0865">Zymogen</keyword>
<evidence type="ECO:0000256" key="11">
    <source>
        <dbReference type="RuleBase" id="RU368036"/>
    </source>
</evidence>
<feature type="signal peptide" evidence="12">
    <location>
        <begin position="1"/>
        <end position="20"/>
    </location>
</feature>
<dbReference type="Gene3D" id="1.10.246.130">
    <property type="match status" value="1"/>
</dbReference>
<dbReference type="EC" id="3.4.19.13" evidence="11"/>
<evidence type="ECO:0000256" key="9">
    <source>
        <dbReference type="PIRSR" id="PIRSR600101-1"/>
    </source>
</evidence>
<dbReference type="InterPro" id="IPR043137">
    <property type="entry name" value="GGT_ssub_C"/>
</dbReference>
<dbReference type="GO" id="GO:0036374">
    <property type="term" value="F:glutathione hydrolase activity"/>
    <property type="evidence" value="ECO:0007669"/>
    <property type="project" value="UniProtKB-UniRule"/>
</dbReference>
<comment type="catalytic activity">
    <reaction evidence="1 11">
        <text>an S-substituted glutathione + H2O = an S-substituted L-cysteinylglycine + L-glutamate</text>
        <dbReference type="Rhea" id="RHEA:59468"/>
        <dbReference type="ChEBI" id="CHEBI:15377"/>
        <dbReference type="ChEBI" id="CHEBI:29985"/>
        <dbReference type="ChEBI" id="CHEBI:90779"/>
        <dbReference type="ChEBI" id="CHEBI:143103"/>
        <dbReference type="EC" id="3.4.19.13"/>
    </reaction>
</comment>
<dbReference type="PANTHER" id="PTHR43199:SF1">
    <property type="entry name" value="GLUTATHIONE HYDROLASE PROENZYME"/>
    <property type="match status" value="1"/>
</dbReference>
<feature type="binding site" evidence="10">
    <location>
        <begin position="479"/>
        <end position="480"/>
    </location>
    <ligand>
        <name>L-glutamate</name>
        <dbReference type="ChEBI" id="CHEBI:29985"/>
    </ligand>
</feature>
<dbReference type="UniPathway" id="UPA00204"/>
<evidence type="ECO:0000256" key="6">
    <source>
        <dbReference type="ARBA" id="ARBA00023145"/>
    </source>
</evidence>
<evidence type="ECO:0000256" key="3">
    <source>
        <dbReference type="ARBA" id="ARBA00009381"/>
    </source>
</evidence>
<dbReference type="GO" id="GO:0006751">
    <property type="term" value="P:glutathione catabolic process"/>
    <property type="evidence" value="ECO:0007669"/>
    <property type="project" value="UniProtKB-UniRule"/>
</dbReference>
<sequence length="594" mass="63360">MPHMNSLFPLIRILPVIAMAGIAGTISTSATAQQATDAVAPENGTATSAPRTDIHARHWMVSAANPHAAKAGADILQQGGNAIDAMVAVQTMLGLVEPQSSGLGGGAFLVYFDAQSGTLTTLDGRETAPLDATPTLFQDDNGEPLKFYDAVVGGRSVGTPGTPALLKTAHEKWGQLDWPVVLSPAIARADAGFAVSERLASLIAADQEKLSRDPTARNYFFNSNGTPIAAGTTLRNPDYAATLRDLAQHGTENFYYGSIARDIVAKIKGATWNPGVLSMRDFANYQVKERQPVCAEYRGYDICGMGPPSSGALTVGQILGLIEPYDIATLGPNVAESWRLIGDASRLAFADRGRYMADIDFVPMPLSGLLGKDYLGERSKLLTGTRALDNVEAGFPSFSHAMKLADDEAIEFPSTSHFSIVDSYGNVVSMTTTIENGFGSRLMVNGFMLNNELTDFSFRTHKDGVPIANRLEPGKRPRSSMAPTIVMKDDKPFIAVGSPGGSRIIGYVAQSLIAMIDWNMSPQEAINMPHLVNRFGTFDVEAGTPAISFAPELESMGFKTSIQDLNSGIHAIMITEDTLIGGADPRREGLVIGN</sequence>
<comment type="subunit">
    <text evidence="11">This enzyme consists of two polypeptide chains, which are synthesized in precursor form from a single polypeptide.</text>
</comment>
<proteinExistence type="inferred from homology"/>
<evidence type="ECO:0000256" key="4">
    <source>
        <dbReference type="ARBA" id="ARBA00022679"/>
    </source>
</evidence>
<organism evidence="13 14">
    <name type="scientific">Thalassospira povalilytica</name>
    <dbReference type="NCBI Taxonomy" id="732237"/>
    <lineage>
        <taxon>Bacteria</taxon>
        <taxon>Pseudomonadati</taxon>
        <taxon>Pseudomonadota</taxon>
        <taxon>Alphaproteobacteria</taxon>
        <taxon>Rhodospirillales</taxon>
        <taxon>Thalassospiraceae</taxon>
        <taxon>Thalassospira</taxon>
    </lineage>
</organism>
<dbReference type="PRINTS" id="PR01210">
    <property type="entry name" value="GGTRANSPTASE"/>
</dbReference>
<comment type="caution">
    <text evidence="13">The sequence shown here is derived from an EMBL/GenBank/DDBJ whole genome shotgun (WGS) entry which is preliminary data.</text>
</comment>
<accession>A0A8I1M919</accession>
<dbReference type="PROSITE" id="PS00462">
    <property type="entry name" value="G_GLU_TRANSPEPTIDASE"/>
    <property type="match status" value="1"/>
</dbReference>
<evidence type="ECO:0000256" key="8">
    <source>
        <dbReference type="ARBA" id="ARBA00047417"/>
    </source>
</evidence>
<comment type="pathway">
    <text evidence="11">Sulfur metabolism; glutathione metabolism.</text>
</comment>
<gene>
    <name evidence="13" type="primary">ggt</name>
    <name evidence="13" type="ORF">JF547_11650</name>
</gene>
<dbReference type="Proteomes" id="UP000664405">
    <property type="component" value="Unassembled WGS sequence"/>
</dbReference>
<evidence type="ECO:0000256" key="10">
    <source>
        <dbReference type="PIRSR" id="PIRSR600101-2"/>
    </source>
</evidence>
<dbReference type="EMBL" id="JAEKJW010000002">
    <property type="protein sequence ID" value="MBN8197115.1"/>
    <property type="molecule type" value="Genomic_DNA"/>
</dbReference>
<dbReference type="NCBIfam" id="TIGR00066">
    <property type="entry name" value="g_glut_trans"/>
    <property type="match status" value="1"/>
</dbReference>
<dbReference type="EC" id="2.3.2.2" evidence="11"/>
<comment type="PTM">
    <text evidence="11">Cleaved by autocatalysis into a large and a small subunit.</text>
</comment>
<evidence type="ECO:0000313" key="13">
    <source>
        <dbReference type="EMBL" id="MBN8197115.1"/>
    </source>
</evidence>
<evidence type="ECO:0000256" key="5">
    <source>
        <dbReference type="ARBA" id="ARBA00022801"/>
    </source>
</evidence>
<protein>
    <recommendedName>
        <fullName evidence="11">Glutathione hydrolase proenzyme</fullName>
        <ecNumber evidence="11">2.3.2.2</ecNumber>
        <ecNumber evidence="11">3.4.19.13</ecNumber>
    </recommendedName>
    <component>
        <recommendedName>
            <fullName evidence="11">Glutathione hydrolase large chain</fullName>
        </recommendedName>
    </component>
    <component>
        <recommendedName>
            <fullName evidence="11">Glutathione hydrolase small chain</fullName>
        </recommendedName>
    </component>
</protein>
<dbReference type="InterPro" id="IPR051792">
    <property type="entry name" value="GGT_bact"/>
</dbReference>
<feature type="active site" description="Nucleophile" evidence="9">
    <location>
        <position position="415"/>
    </location>
</feature>
<evidence type="ECO:0000256" key="7">
    <source>
        <dbReference type="ARBA" id="ARBA00023315"/>
    </source>
</evidence>
<dbReference type="InterPro" id="IPR029055">
    <property type="entry name" value="Ntn_hydrolases_N"/>
</dbReference>
<keyword evidence="4 11" id="KW-0808">Transferase</keyword>
<dbReference type="Pfam" id="PF01019">
    <property type="entry name" value="G_glu_transpept"/>
    <property type="match status" value="1"/>
</dbReference>
<keyword evidence="7 11" id="KW-0012">Acyltransferase</keyword>
<feature type="binding site" evidence="10">
    <location>
        <position position="125"/>
    </location>
    <ligand>
        <name>L-glutamate</name>
        <dbReference type="ChEBI" id="CHEBI:29985"/>
    </ligand>
</feature>
<evidence type="ECO:0000256" key="2">
    <source>
        <dbReference type="ARBA" id="ARBA00001089"/>
    </source>
</evidence>
<evidence type="ECO:0000256" key="12">
    <source>
        <dbReference type="SAM" id="SignalP"/>
    </source>
</evidence>
<feature type="binding site" evidence="10">
    <location>
        <position position="455"/>
    </location>
    <ligand>
        <name>L-glutamate</name>
        <dbReference type="ChEBI" id="CHEBI:29985"/>
    </ligand>
</feature>
<dbReference type="GO" id="GO:0006750">
    <property type="term" value="P:glutathione biosynthetic process"/>
    <property type="evidence" value="ECO:0007669"/>
    <property type="project" value="UniProtKB-KW"/>
</dbReference>
<feature type="binding site" evidence="10">
    <location>
        <position position="501"/>
    </location>
    <ligand>
        <name>L-glutamate</name>
        <dbReference type="ChEBI" id="CHEBI:29985"/>
    </ligand>
</feature>
<dbReference type="AlphaFoldDB" id="A0A8I1M919"/>
<dbReference type="InterPro" id="IPR043138">
    <property type="entry name" value="GGT_lsub"/>
</dbReference>
<name>A0A8I1M919_9PROT</name>
<comment type="similarity">
    <text evidence="3 11">Belongs to the gamma-glutamyltransferase family.</text>
</comment>
<dbReference type="InterPro" id="IPR000101">
    <property type="entry name" value="GGT_peptidase"/>
</dbReference>
<keyword evidence="12" id="KW-0732">Signal</keyword>
<dbReference type="Gene3D" id="3.60.20.40">
    <property type="match status" value="1"/>
</dbReference>
<comment type="catalytic activity">
    <reaction evidence="2 11">
        <text>glutathione + H2O = L-cysteinylglycine + L-glutamate</text>
        <dbReference type="Rhea" id="RHEA:28807"/>
        <dbReference type="ChEBI" id="CHEBI:15377"/>
        <dbReference type="ChEBI" id="CHEBI:29985"/>
        <dbReference type="ChEBI" id="CHEBI:57925"/>
        <dbReference type="ChEBI" id="CHEBI:61694"/>
        <dbReference type="EC" id="3.4.19.13"/>
    </reaction>
</comment>
<reference evidence="13" key="1">
    <citation type="submission" date="2020-12" db="EMBL/GenBank/DDBJ databases">
        <title>Oil enriched cultivation method for isolating marine PHA-producing bacteria.</title>
        <authorList>
            <person name="Zheng W."/>
            <person name="Yu S."/>
            <person name="Huang Y."/>
        </authorList>
    </citation>
    <scope>NUCLEOTIDE SEQUENCE</scope>
    <source>
        <strain evidence="13">SY-2-3</strain>
    </source>
</reference>
<feature type="chain" id="PRO_5034552197" description="Glutathione hydrolase proenzyme" evidence="12">
    <location>
        <begin position="21"/>
        <end position="594"/>
    </location>
</feature>
<comment type="catalytic activity">
    <reaction evidence="8 11">
        <text>an N-terminal (5-L-glutamyl)-[peptide] + an alpha-amino acid = 5-L-glutamyl amino acid + an N-terminal L-alpha-aminoacyl-[peptide]</text>
        <dbReference type="Rhea" id="RHEA:23904"/>
        <dbReference type="Rhea" id="RHEA-COMP:9780"/>
        <dbReference type="Rhea" id="RHEA-COMP:9795"/>
        <dbReference type="ChEBI" id="CHEBI:77644"/>
        <dbReference type="ChEBI" id="CHEBI:78597"/>
        <dbReference type="ChEBI" id="CHEBI:78599"/>
        <dbReference type="ChEBI" id="CHEBI:78608"/>
        <dbReference type="EC" id="2.3.2.2"/>
    </reaction>
</comment>
<keyword evidence="5 11" id="KW-0378">Hydrolase</keyword>
<dbReference type="PANTHER" id="PTHR43199">
    <property type="entry name" value="GLUTATHIONE HYDROLASE"/>
    <property type="match status" value="1"/>
</dbReference>
<dbReference type="SUPFAM" id="SSF56235">
    <property type="entry name" value="N-terminal nucleophile aminohydrolases (Ntn hydrolases)"/>
    <property type="match status" value="1"/>
</dbReference>
<dbReference type="GO" id="GO:0103068">
    <property type="term" value="F:leukotriene C4 gamma-glutamyl transferase activity"/>
    <property type="evidence" value="ECO:0007669"/>
    <property type="project" value="UniProtKB-EC"/>
</dbReference>